<dbReference type="EMBL" id="BMZM01000001">
    <property type="protein sequence ID" value="GHC17729.1"/>
    <property type="molecule type" value="Genomic_DNA"/>
</dbReference>
<evidence type="ECO:0000313" key="2">
    <source>
        <dbReference type="Proteomes" id="UP000604243"/>
    </source>
</evidence>
<name>A0ABQ3FC71_9GAMM</name>
<dbReference type="InterPro" id="IPR011335">
    <property type="entry name" value="Restrct_endonuc-II-like"/>
</dbReference>
<reference evidence="2" key="1">
    <citation type="journal article" date="2019" name="Int. J. Syst. Evol. Microbiol.">
        <title>The Global Catalogue of Microorganisms (GCM) 10K type strain sequencing project: providing services to taxonomists for standard genome sequencing and annotation.</title>
        <authorList>
            <consortium name="The Broad Institute Genomics Platform"/>
            <consortium name="The Broad Institute Genome Sequencing Center for Infectious Disease"/>
            <person name="Wu L."/>
            <person name="Ma J."/>
        </authorList>
    </citation>
    <scope>NUCLEOTIDE SEQUENCE [LARGE SCALE GENOMIC DNA]</scope>
    <source>
        <strain evidence="2">KCTC 42082</strain>
    </source>
</reference>
<keyword evidence="2" id="KW-1185">Reference proteome</keyword>
<sequence length="61" mass="7161">MRDQRQLAQLNDMGWRAVLVWECGLRHMPAALHEIVPLIEHGADIEEWPSRPPRERRAPPQ</sequence>
<dbReference type="Proteomes" id="UP000604243">
    <property type="component" value="Unassembled WGS sequence"/>
</dbReference>
<protein>
    <recommendedName>
        <fullName evidence="3">Very short patch repair endonuclease</fullName>
    </recommendedName>
</protein>
<organism evidence="1 2">
    <name type="scientific">Kushneria pakistanensis</name>
    <dbReference type="NCBI Taxonomy" id="1508770"/>
    <lineage>
        <taxon>Bacteria</taxon>
        <taxon>Pseudomonadati</taxon>
        <taxon>Pseudomonadota</taxon>
        <taxon>Gammaproteobacteria</taxon>
        <taxon>Oceanospirillales</taxon>
        <taxon>Halomonadaceae</taxon>
        <taxon>Kushneria</taxon>
    </lineage>
</organism>
<dbReference type="SUPFAM" id="SSF52980">
    <property type="entry name" value="Restriction endonuclease-like"/>
    <property type="match status" value="1"/>
</dbReference>
<dbReference type="Gene3D" id="3.40.960.10">
    <property type="entry name" value="VSR Endonuclease"/>
    <property type="match status" value="1"/>
</dbReference>
<comment type="caution">
    <text evidence="1">The sequence shown here is derived from an EMBL/GenBank/DDBJ whole genome shotgun (WGS) entry which is preliminary data.</text>
</comment>
<gene>
    <name evidence="1" type="ORF">GCM10010082_06250</name>
</gene>
<accession>A0ABQ3FC71</accession>
<evidence type="ECO:0000313" key="1">
    <source>
        <dbReference type="EMBL" id="GHC17729.1"/>
    </source>
</evidence>
<evidence type="ECO:0008006" key="3">
    <source>
        <dbReference type="Google" id="ProtNLM"/>
    </source>
</evidence>
<proteinExistence type="predicted"/>